<evidence type="ECO:0000313" key="1">
    <source>
        <dbReference type="EMBL" id="PUE05400.1"/>
    </source>
</evidence>
<dbReference type="EMBL" id="PQCO01000081">
    <property type="protein sequence ID" value="PUE05400.1"/>
    <property type="molecule type" value="Genomic_DNA"/>
</dbReference>
<dbReference type="Proteomes" id="UP000250928">
    <property type="component" value="Unassembled WGS sequence"/>
</dbReference>
<dbReference type="AlphaFoldDB" id="A0A6N4E089"/>
<sequence length="143" mass="15780">MVANSIQAKVVFSYRGEDYSPTMTLDLDAIMSLHGTLPDLYASLARSNGIDTYSYLYEVMEATELCFENPRGVAAECFADGVFDIPCFERAWHAWRALDALRMVAGEELGVADLEGEPALKRALLRAYDLGRAAERPPGDAPR</sequence>
<accession>A0A6N4E089</accession>
<evidence type="ECO:0000313" key="2">
    <source>
        <dbReference type="Proteomes" id="UP000250928"/>
    </source>
</evidence>
<organism evidence="1 2">
    <name type="scientific">Candidatus Sedimenticola endophacoides</name>
    <dbReference type="NCBI Taxonomy" id="2548426"/>
    <lineage>
        <taxon>Bacteria</taxon>
        <taxon>Pseudomonadati</taxon>
        <taxon>Pseudomonadota</taxon>
        <taxon>Gammaproteobacteria</taxon>
        <taxon>Chromatiales</taxon>
        <taxon>Sedimenticolaceae</taxon>
        <taxon>Sedimenticola</taxon>
    </lineage>
</organism>
<reference evidence="1 2" key="1">
    <citation type="submission" date="2018-01" db="EMBL/GenBank/DDBJ databases">
        <title>Novel co-symbiosis in the lucinid bivalve Phacoides pectinatus.</title>
        <authorList>
            <person name="Lim S.J."/>
            <person name="Davis B.G."/>
            <person name="Gill D.E."/>
            <person name="Engel A.S."/>
            <person name="Anderson L.C."/>
            <person name="Campbell B.J."/>
        </authorList>
    </citation>
    <scope>NUCLEOTIDE SEQUENCE [LARGE SCALE GENOMIC DNA]</scope>
    <source>
        <strain evidence="1">N3_P5</strain>
    </source>
</reference>
<gene>
    <name evidence="1" type="ORF">C3L24_01250</name>
</gene>
<proteinExistence type="predicted"/>
<protein>
    <submittedName>
        <fullName evidence="1">Uncharacterized protein</fullName>
    </submittedName>
</protein>
<comment type="caution">
    <text evidence="1">The sequence shown here is derived from an EMBL/GenBank/DDBJ whole genome shotgun (WGS) entry which is preliminary data.</text>
</comment>
<name>A0A6N4E089_9GAMM</name>